<dbReference type="PROSITE" id="PS00623">
    <property type="entry name" value="GMC_OXRED_1"/>
    <property type="match status" value="1"/>
</dbReference>
<dbReference type="InterPro" id="IPR036188">
    <property type="entry name" value="FAD/NAD-bd_sf"/>
</dbReference>
<keyword evidence="4 6" id="KW-0274">FAD</keyword>
<name>J4I2I0_9APHY</name>
<evidence type="ECO:0000259" key="9">
    <source>
        <dbReference type="PROSITE" id="PS00623"/>
    </source>
</evidence>
<comment type="cofactor">
    <cofactor evidence="1 6">
        <name>FAD</name>
        <dbReference type="ChEBI" id="CHEBI:57692"/>
    </cofactor>
</comment>
<dbReference type="GeneID" id="24100963"/>
<dbReference type="Gene3D" id="3.30.560.10">
    <property type="entry name" value="Glucose Oxidase, domain 3"/>
    <property type="match status" value="1"/>
</dbReference>
<dbReference type="OrthoDB" id="269227at2759"/>
<feature type="active site" description="Proton donor" evidence="5">
    <location>
        <position position="534"/>
    </location>
</feature>
<dbReference type="InParanoid" id="J4I2I0"/>
<feature type="binding site" evidence="6">
    <location>
        <position position="264"/>
    </location>
    <ligand>
        <name>FAD</name>
        <dbReference type="ChEBI" id="CHEBI:57692"/>
    </ligand>
</feature>
<evidence type="ECO:0000256" key="6">
    <source>
        <dbReference type="PIRSR" id="PIRSR000137-2"/>
    </source>
</evidence>
<evidence type="ECO:0000256" key="1">
    <source>
        <dbReference type="ARBA" id="ARBA00001974"/>
    </source>
</evidence>
<dbReference type="InterPro" id="IPR000172">
    <property type="entry name" value="GMC_OxRdtase_N"/>
</dbReference>
<feature type="signal peptide" evidence="8">
    <location>
        <begin position="1"/>
        <end position="17"/>
    </location>
</feature>
<dbReference type="GO" id="GO:0050660">
    <property type="term" value="F:flavin adenine dinucleotide binding"/>
    <property type="evidence" value="ECO:0007669"/>
    <property type="project" value="InterPro"/>
</dbReference>
<proteinExistence type="inferred from homology"/>
<feature type="active site" description="Proton acceptor" evidence="5">
    <location>
        <position position="578"/>
    </location>
</feature>
<evidence type="ECO:0000313" key="11">
    <source>
        <dbReference type="EMBL" id="CCM06052.1"/>
    </source>
</evidence>
<dbReference type="Proteomes" id="UP000006352">
    <property type="component" value="Unassembled WGS sequence"/>
</dbReference>
<evidence type="ECO:0000313" key="12">
    <source>
        <dbReference type="Proteomes" id="UP000006352"/>
    </source>
</evidence>
<keyword evidence="8" id="KW-0732">Signal</keyword>
<organism evidence="11 12">
    <name type="scientific">Fibroporia radiculosa</name>
    <dbReference type="NCBI Taxonomy" id="599839"/>
    <lineage>
        <taxon>Eukaryota</taxon>
        <taxon>Fungi</taxon>
        <taxon>Dikarya</taxon>
        <taxon>Basidiomycota</taxon>
        <taxon>Agaricomycotina</taxon>
        <taxon>Agaricomycetes</taxon>
        <taxon>Polyporales</taxon>
        <taxon>Fibroporiaceae</taxon>
        <taxon>Fibroporia</taxon>
    </lineage>
</organism>
<evidence type="ECO:0000256" key="8">
    <source>
        <dbReference type="SAM" id="SignalP"/>
    </source>
</evidence>
<dbReference type="RefSeq" id="XP_012185335.1">
    <property type="nucleotide sequence ID" value="XM_012329945.1"/>
</dbReference>
<dbReference type="PIRSF" id="PIRSF000137">
    <property type="entry name" value="Alcohol_oxidase"/>
    <property type="match status" value="1"/>
</dbReference>
<keyword evidence="3 7" id="KW-0285">Flavoprotein</keyword>
<feature type="domain" description="Glucose-methanol-choline oxidoreductase N-terminal" evidence="9">
    <location>
        <begin position="113"/>
        <end position="136"/>
    </location>
</feature>
<feature type="chain" id="PRO_5003778449" description="Glucose-methanol-choline oxidoreductase N-terminal domain-containing protein" evidence="8">
    <location>
        <begin position="18"/>
        <end position="601"/>
    </location>
</feature>
<protein>
    <recommendedName>
        <fullName evidence="9 10">Glucose-methanol-choline oxidoreductase N-terminal domain-containing protein</fullName>
    </recommendedName>
</protein>
<keyword evidence="12" id="KW-1185">Reference proteome</keyword>
<dbReference type="Gene3D" id="3.50.50.60">
    <property type="entry name" value="FAD/NAD(P)-binding domain"/>
    <property type="match status" value="1"/>
</dbReference>
<feature type="binding site" evidence="6">
    <location>
        <position position="115"/>
    </location>
    <ligand>
        <name>FAD</name>
        <dbReference type="ChEBI" id="CHEBI:57692"/>
    </ligand>
</feature>
<dbReference type="InterPro" id="IPR012132">
    <property type="entry name" value="GMC_OxRdtase"/>
</dbReference>
<dbReference type="PROSITE" id="PS00624">
    <property type="entry name" value="GMC_OXRED_2"/>
    <property type="match status" value="1"/>
</dbReference>
<feature type="domain" description="Glucose-methanol-choline oxidoreductase N-terminal" evidence="10">
    <location>
        <begin position="306"/>
        <end position="320"/>
    </location>
</feature>
<sequence>MQRWWLLLMSLAAVVYSVVECAIYSDPAQLSQIEYDFVIVGAGIGGNVLAARISEISDFSVLVIEAGIKNEDFVDDKIPFLCSTLSPDTALTWNYTTTPQIGLNNRTIPYQRGRVLGGSSTINYMIWNRGSVDDWNRYAEYTGDSGWSWDEIFPYMLKSETLVPPSDHHDTAGEVNPALHGTSGPVQISLGGYPTSIDRRVLDTTRELHLEFPYNDDMNSGYPLGVGWNPNSVDTFGRRSSSATSYLELAYGRPNLDVLIQTQVTKLISSPAVDGTLTFTEVEVTQTADSPTYTVQAAKEVILAAGSIGTPQILLLSGIGDSATLESIGIAPLVNLSDVGQHLVDHPLLSNQWLVNSTDTFQAVTRNVTYETELFFEWNSTGTGLFVDPGSIQLGWGRLSSNSTVYGLYTDPSAGPASPQMEWLFANGFVSSVQPIPATGNYLSIATTVVSPASRGSVVLASKDPFEDPLIDPGLLSSPFDLAVMAQAVKHAQTFVTATAWDDYIIAPAGGLAGVQTDADLEMYIRNFTATIWHPVGTARMQPVSGEGSVVTSDLLVKGTSGLRIVDASVLPYIPSMHPQAVVYALAERAADLVKAAWSRE</sequence>
<evidence type="ECO:0000256" key="4">
    <source>
        <dbReference type="ARBA" id="ARBA00022827"/>
    </source>
</evidence>
<feature type="binding site" evidence="6">
    <location>
        <begin position="579"/>
        <end position="580"/>
    </location>
    <ligand>
        <name>FAD</name>
        <dbReference type="ChEBI" id="CHEBI:57692"/>
    </ligand>
</feature>
<dbReference type="HOGENOM" id="CLU_002865_6_3_1"/>
<accession>J4I2I0</accession>
<feature type="binding site" evidence="6">
    <location>
        <begin position="533"/>
        <end position="534"/>
    </location>
    <ligand>
        <name>FAD</name>
        <dbReference type="ChEBI" id="CHEBI:57692"/>
    </ligand>
</feature>
<evidence type="ECO:0000256" key="5">
    <source>
        <dbReference type="PIRSR" id="PIRSR000137-1"/>
    </source>
</evidence>
<evidence type="ECO:0000256" key="7">
    <source>
        <dbReference type="RuleBase" id="RU003968"/>
    </source>
</evidence>
<evidence type="ECO:0000256" key="2">
    <source>
        <dbReference type="ARBA" id="ARBA00010790"/>
    </source>
</evidence>
<evidence type="ECO:0000256" key="3">
    <source>
        <dbReference type="ARBA" id="ARBA00022630"/>
    </source>
</evidence>
<dbReference type="EMBL" id="HE797222">
    <property type="protein sequence ID" value="CCM06052.1"/>
    <property type="molecule type" value="Genomic_DNA"/>
</dbReference>
<reference evidence="11 12" key="1">
    <citation type="journal article" date="2012" name="Appl. Environ. Microbiol.">
        <title>Short-read sequencing for genomic analysis of the brown rot fungus Fibroporia radiculosa.</title>
        <authorList>
            <person name="Tang J.D."/>
            <person name="Perkins A.D."/>
            <person name="Sonstegard T.S."/>
            <person name="Schroeder S.G."/>
            <person name="Burgess S.C."/>
            <person name="Diehl S.V."/>
        </authorList>
    </citation>
    <scope>NUCLEOTIDE SEQUENCE [LARGE SCALE GENOMIC DNA]</scope>
    <source>
        <strain evidence="11 12">TFFH 294</strain>
    </source>
</reference>
<gene>
    <name evidence="11" type="ORF">FIBRA_08299</name>
</gene>
<dbReference type="STRING" id="599839.J4I2I0"/>
<dbReference type="SUPFAM" id="SSF54373">
    <property type="entry name" value="FAD-linked reductases, C-terminal domain"/>
    <property type="match status" value="1"/>
</dbReference>
<dbReference type="PANTHER" id="PTHR11552:SF147">
    <property type="entry name" value="CHOLINE DEHYDROGENASE, MITOCHONDRIAL"/>
    <property type="match status" value="1"/>
</dbReference>
<dbReference type="AlphaFoldDB" id="J4I2I0"/>
<dbReference type="GO" id="GO:0016614">
    <property type="term" value="F:oxidoreductase activity, acting on CH-OH group of donors"/>
    <property type="evidence" value="ECO:0007669"/>
    <property type="project" value="InterPro"/>
</dbReference>
<dbReference type="Pfam" id="PF00732">
    <property type="entry name" value="GMC_oxred_N"/>
    <property type="match status" value="1"/>
</dbReference>
<comment type="similarity">
    <text evidence="2 7">Belongs to the GMC oxidoreductase family.</text>
</comment>
<evidence type="ECO:0000259" key="10">
    <source>
        <dbReference type="PROSITE" id="PS00624"/>
    </source>
</evidence>
<dbReference type="InterPro" id="IPR007867">
    <property type="entry name" value="GMC_OxRtase_C"/>
</dbReference>
<dbReference type="Pfam" id="PF05199">
    <property type="entry name" value="GMC_oxred_C"/>
    <property type="match status" value="1"/>
</dbReference>
<dbReference type="PANTHER" id="PTHR11552">
    <property type="entry name" value="GLUCOSE-METHANOL-CHOLINE GMC OXIDOREDUCTASE"/>
    <property type="match status" value="1"/>
</dbReference>
<dbReference type="SUPFAM" id="SSF51905">
    <property type="entry name" value="FAD/NAD(P)-binding domain"/>
    <property type="match status" value="1"/>
</dbReference>